<dbReference type="Pfam" id="PF14053">
    <property type="entry name" value="DUF4248"/>
    <property type="match status" value="1"/>
</dbReference>
<dbReference type="InterPro" id="IPR025342">
    <property type="entry name" value="DUF4248"/>
</dbReference>
<name>A0A644TY53_9ZZZZ</name>
<dbReference type="AlphaFoldDB" id="A0A644TY53"/>
<gene>
    <name evidence="1" type="ORF">SDC9_17657</name>
</gene>
<protein>
    <recommendedName>
        <fullName evidence="2">DUF4248 domain-containing protein</fullName>
    </recommendedName>
</protein>
<reference evidence="1" key="1">
    <citation type="submission" date="2019-08" db="EMBL/GenBank/DDBJ databases">
        <authorList>
            <person name="Kucharzyk K."/>
            <person name="Murdoch R.W."/>
            <person name="Higgins S."/>
            <person name="Loffler F."/>
        </authorList>
    </citation>
    <scope>NUCLEOTIDE SEQUENCE</scope>
</reference>
<organism evidence="1">
    <name type="scientific">bioreactor metagenome</name>
    <dbReference type="NCBI Taxonomy" id="1076179"/>
    <lineage>
        <taxon>unclassified sequences</taxon>
        <taxon>metagenomes</taxon>
        <taxon>ecological metagenomes</taxon>
    </lineage>
</organism>
<evidence type="ECO:0000313" key="1">
    <source>
        <dbReference type="EMBL" id="MPL71878.1"/>
    </source>
</evidence>
<dbReference type="EMBL" id="VSSQ01000062">
    <property type="protein sequence ID" value="MPL71878.1"/>
    <property type="molecule type" value="Genomic_DNA"/>
</dbReference>
<accession>A0A644TY53</accession>
<comment type="caution">
    <text evidence="1">The sequence shown here is derived from an EMBL/GenBank/DDBJ whole genome shotgun (WGS) entry which is preliminary data.</text>
</comment>
<proteinExistence type="predicted"/>
<sequence length="69" mass="7840">MGKLPSTKPGGMMLKAEFAEAEFGCKWQTITSRMKANKQIEAELKAVKYRKTNKYLTPVEQQIILKHLG</sequence>
<evidence type="ECO:0008006" key="2">
    <source>
        <dbReference type="Google" id="ProtNLM"/>
    </source>
</evidence>